<comment type="caution">
    <text evidence="1">The sequence shown here is derived from an EMBL/GenBank/DDBJ whole genome shotgun (WGS) entry which is preliminary data.</text>
</comment>
<accession>A0A7X6DA02</accession>
<gene>
    <name evidence="1" type="ORF">HED35_10645</name>
</gene>
<dbReference type="AlphaFoldDB" id="A0A7X6DA02"/>
<dbReference type="Gene3D" id="3.90.70.10">
    <property type="entry name" value="Cysteine proteinases"/>
    <property type="match status" value="1"/>
</dbReference>
<proteinExistence type="predicted"/>
<name>A0A7X6DA02_9ENTE</name>
<reference evidence="1 2" key="1">
    <citation type="submission" date="2020-03" db="EMBL/GenBank/DDBJ databases">
        <title>Bacterial samples isolated from urine from healthy bovine heifers (Gyr breed).</title>
        <authorList>
            <person name="Giannattasio-Ferraz S."/>
            <person name="Maskeri L."/>
            <person name="Penido A."/>
            <person name="Barbosa-Stancioli E.F."/>
            <person name="Putonti C."/>
        </authorList>
    </citation>
    <scope>NUCLEOTIDE SEQUENCE [LARGE SCALE GENOMIC DNA]</scope>
    <source>
        <strain evidence="1 2">UFMG-H7</strain>
    </source>
</reference>
<dbReference type="Proteomes" id="UP000521358">
    <property type="component" value="Unassembled WGS sequence"/>
</dbReference>
<organism evidence="1 2">
    <name type="scientific">Vagococcus fluvialis</name>
    <dbReference type="NCBI Taxonomy" id="2738"/>
    <lineage>
        <taxon>Bacteria</taxon>
        <taxon>Bacillati</taxon>
        <taxon>Bacillota</taxon>
        <taxon>Bacilli</taxon>
        <taxon>Lactobacillales</taxon>
        <taxon>Enterococcaceae</taxon>
        <taxon>Vagococcus</taxon>
    </lineage>
</organism>
<evidence type="ECO:0000313" key="2">
    <source>
        <dbReference type="Proteomes" id="UP000521358"/>
    </source>
</evidence>
<sequence>MKYLFPKIPTAELNERGTTMPELVKFAKYAGYGKVKYAARTFSITEVRNQINQQNPLVIFMQNQRPSKYEWLDKECRRRFFYIWNPWYRRRQVVNANGMRFWSQDNNNFIFNWQWTLYDISK</sequence>
<dbReference type="EMBL" id="JAAVMB010000012">
    <property type="protein sequence ID" value="NKC68547.1"/>
    <property type="molecule type" value="Genomic_DNA"/>
</dbReference>
<evidence type="ECO:0000313" key="1">
    <source>
        <dbReference type="EMBL" id="NKC68547.1"/>
    </source>
</evidence>
<protein>
    <submittedName>
        <fullName evidence="1">Uncharacterized protein</fullName>
    </submittedName>
</protein>
<dbReference type="RefSeq" id="WP_167807735.1">
    <property type="nucleotide sequence ID" value="NZ_JAAVMB010000012.1"/>
</dbReference>